<dbReference type="PROSITE" id="PS50075">
    <property type="entry name" value="CARRIER"/>
    <property type="match status" value="1"/>
</dbReference>
<dbReference type="EMBL" id="JABWGO010000001">
    <property type="protein sequence ID" value="NUW38697.1"/>
    <property type="molecule type" value="Genomic_DNA"/>
</dbReference>
<dbReference type="AlphaFoldDB" id="A0A7Y6IID8"/>
<comment type="caution">
    <text evidence="2">The sequence shown here is derived from an EMBL/GenBank/DDBJ whole genome shotgun (WGS) entry which is preliminary data.</text>
</comment>
<evidence type="ECO:0000313" key="2">
    <source>
        <dbReference type="EMBL" id="NUW38697.1"/>
    </source>
</evidence>
<name>A0A7Y6IID8_9ACTN</name>
<gene>
    <name evidence="2" type="ORF">HT134_00945</name>
</gene>
<dbReference type="SUPFAM" id="SSF47336">
    <property type="entry name" value="ACP-like"/>
    <property type="match status" value="1"/>
</dbReference>
<dbReference type="Gene3D" id="1.10.1200.10">
    <property type="entry name" value="ACP-like"/>
    <property type="match status" value="1"/>
</dbReference>
<feature type="domain" description="Carrier" evidence="1">
    <location>
        <begin position="1"/>
        <end position="77"/>
    </location>
</feature>
<dbReference type="InterPro" id="IPR009081">
    <property type="entry name" value="PP-bd_ACP"/>
</dbReference>
<organism evidence="2 3">
    <name type="scientific">Nonomuraea rhodomycinica</name>
    <dbReference type="NCBI Taxonomy" id="1712872"/>
    <lineage>
        <taxon>Bacteria</taxon>
        <taxon>Bacillati</taxon>
        <taxon>Actinomycetota</taxon>
        <taxon>Actinomycetes</taxon>
        <taxon>Streptosporangiales</taxon>
        <taxon>Streptosporangiaceae</taxon>
        <taxon>Nonomuraea</taxon>
    </lineage>
</organism>
<evidence type="ECO:0000259" key="1">
    <source>
        <dbReference type="PROSITE" id="PS50075"/>
    </source>
</evidence>
<reference evidence="2 3" key="1">
    <citation type="submission" date="2020-06" db="EMBL/GenBank/DDBJ databases">
        <authorList>
            <person name="Chanama M."/>
        </authorList>
    </citation>
    <scope>NUCLEOTIDE SEQUENCE [LARGE SCALE GENOMIC DNA]</scope>
    <source>
        <strain evidence="2 3">TBRC6557</strain>
    </source>
</reference>
<accession>A0A7Y6IID8</accession>
<dbReference type="InterPro" id="IPR036736">
    <property type="entry name" value="ACP-like_sf"/>
</dbReference>
<keyword evidence="3" id="KW-1185">Reference proteome</keyword>
<proteinExistence type="predicted"/>
<sequence>MWDSQFEGLLRQAVPSLSSGAIDPAEDLQNAGLDSMASVELLLQIEAAYDIVIPDEALTQQTFTTPCTLWGVVAPLIGARSIPSP</sequence>
<dbReference type="Pfam" id="PF00550">
    <property type="entry name" value="PP-binding"/>
    <property type="match status" value="1"/>
</dbReference>
<dbReference type="Proteomes" id="UP000546126">
    <property type="component" value="Unassembled WGS sequence"/>
</dbReference>
<protein>
    <recommendedName>
        <fullName evidence="1">Carrier domain-containing protein</fullName>
    </recommendedName>
</protein>
<evidence type="ECO:0000313" key="3">
    <source>
        <dbReference type="Proteomes" id="UP000546126"/>
    </source>
</evidence>